<name>A0A1T2LCU4_9GAMM</name>
<sequence>MGVENTLKGGIHWRPQTDFLVYDTYDDYFCLEDFQTAVETLKNKINMSVIDARPFTKHSVSEHNSSEGGGYSVLAPDKLHAMKLQGSLPAYRDLYTEELVEIVRSVYRSDLDLYKDIFGDAALMFR</sequence>
<dbReference type="EMBL" id="MPRK01000007">
    <property type="protein sequence ID" value="OOZ42909.1"/>
    <property type="molecule type" value="Genomic_DNA"/>
</dbReference>
<evidence type="ECO:0000313" key="1">
    <source>
        <dbReference type="EMBL" id="OOZ42909.1"/>
    </source>
</evidence>
<evidence type="ECO:0000313" key="2">
    <source>
        <dbReference type="Proteomes" id="UP000190198"/>
    </source>
</evidence>
<proteinExistence type="predicted"/>
<organism evidence="1 2">
    <name type="scientific">Solemya elarraichensis gill symbiont</name>
    <dbReference type="NCBI Taxonomy" id="1918949"/>
    <lineage>
        <taxon>Bacteria</taxon>
        <taxon>Pseudomonadati</taxon>
        <taxon>Pseudomonadota</taxon>
        <taxon>Gammaproteobacteria</taxon>
        <taxon>sulfur-oxidizing symbionts</taxon>
    </lineage>
</organism>
<keyword evidence="2" id="KW-1185">Reference proteome</keyword>
<dbReference type="AlphaFoldDB" id="A0A1T2LCU4"/>
<dbReference type="Proteomes" id="UP000190198">
    <property type="component" value="Unassembled WGS sequence"/>
</dbReference>
<accession>A0A1T2LCU4</accession>
<gene>
    <name evidence="1" type="ORF">BOW52_00925</name>
</gene>
<protein>
    <submittedName>
        <fullName evidence="1">Uncharacterized protein</fullName>
    </submittedName>
</protein>
<comment type="caution">
    <text evidence="1">The sequence shown here is derived from an EMBL/GenBank/DDBJ whole genome shotgun (WGS) entry which is preliminary data.</text>
</comment>
<reference evidence="1 2" key="1">
    <citation type="submission" date="2016-11" db="EMBL/GenBank/DDBJ databases">
        <title>Mixed transmission modes and dynamic genome evolution in an obligate animal-bacterial symbiosis.</title>
        <authorList>
            <person name="Russell S.L."/>
            <person name="Corbett-Detig R.B."/>
            <person name="Cavanaugh C.M."/>
        </authorList>
    </citation>
    <scope>NUCLEOTIDE SEQUENCE [LARGE SCALE GENOMIC DNA]</scope>
    <source>
        <strain evidence="1">Sp-SM6</strain>
    </source>
</reference>